<dbReference type="AlphaFoldDB" id="A0A6A6D1Z0"/>
<reference evidence="2" key="1">
    <citation type="journal article" date="2020" name="Stud. Mycol.">
        <title>101 Dothideomycetes genomes: a test case for predicting lifestyles and emergence of pathogens.</title>
        <authorList>
            <person name="Haridas S."/>
            <person name="Albert R."/>
            <person name="Binder M."/>
            <person name="Bloem J."/>
            <person name="Labutti K."/>
            <person name="Salamov A."/>
            <person name="Andreopoulos B."/>
            <person name="Baker S."/>
            <person name="Barry K."/>
            <person name="Bills G."/>
            <person name="Bluhm B."/>
            <person name="Cannon C."/>
            <person name="Castanera R."/>
            <person name="Culley D."/>
            <person name="Daum C."/>
            <person name="Ezra D."/>
            <person name="Gonzalez J."/>
            <person name="Henrissat B."/>
            <person name="Kuo A."/>
            <person name="Liang C."/>
            <person name="Lipzen A."/>
            <person name="Lutzoni F."/>
            <person name="Magnuson J."/>
            <person name="Mondo S."/>
            <person name="Nolan M."/>
            <person name="Ohm R."/>
            <person name="Pangilinan J."/>
            <person name="Park H.-J."/>
            <person name="Ramirez L."/>
            <person name="Alfaro M."/>
            <person name="Sun H."/>
            <person name="Tritt A."/>
            <person name="Yoshinaga Y."/>
            <person name="Zwiers L.-H."/>
            <person name="Turgeon B."/>
            <person name="Goodwin S."/>
            <person name="Spatafora J."/>
            <person name="Crous P."/>
            <person name="Grigoriev I."/>
        </authorList>
    </citation>
    <scope>NUCLEOTIDE SEQUENCE</scope>
    <source>
        <strain evidence="2">ATCC 36951</strain>
    </source>
</reference>
<accession>A0A6A6D1Z0</accession>
<protein>
    <submittedName>
        <fullName evidence="2">Uncharacterized protein</fullName>
    </submittedName>
</protein>
<proteinExistence type="predicted"/>
<dbReference type="RefSeq" id="XP_033674074.1">
    <property type="nucleotide sequence ID" value="XM_033811304.1"/>
</dbReference>
<sequence>MVSPLDPLASQLYFPGPRASLEASFIPIAQGSPSTVSASGRKVPMPSISRIDRDELLDWPMASGVDPVLPATSKLPAEDELCLLTQFQAHPSAKLQQPQDAGVTLIHLTVSTSSTFTWCFKRTHTLQLPYSESTYSLVPRITANSPPHISESHQETSPTSLPTTTSQPTTWVAPSSDTSTSGQLPARWSSSAVKFVATSARARRPRRTGNMPGSCAATCVPCTSRRASILASRSTWDGKRTIKKEESSESEVGERQFIAQPLYEEQQNQGMLYPAYMNPGDLKLEEGAEFDFNDFHPFPALANEESLPAGDVLYNAVNFHDFLDDATGGHGMIPEGTRHGSIELDVDGLPLVGDYELPGGPTPSPLTAYDKFAEMPWVDQHVEVNPFFMSDFSWRSEGTPLSDQPLAKIRERGIYAENHTRQQILGSLCMAGDEITANGVDIHQLIDCVGEYARLLAKVAETDVKPAFDSYGYALSPDPSTLL</sequence>
<evidence type="ECO:0000313" key="2">
    <source>
        <dbReference type="EMBL" id="KAF2173185.1"/>
    </source>
</evidence>
<dbReference type="Proteomes" id="UP000799537">
    <property type="component" value="Unassembled WGS sequence"/>
</dbReference>
<feature type="compositionally biased region" description="Low complexity" evidence="1">
    <location>
        <begin position="156"/>
        <end position="170"/>
    </location>
</feature>
<name>A0A6A6D1Z0_ZASCE</name>
<feature type="region of interest" description="Disordered" evidence="1">
    <location>
        <begin position="144"/>
        <end position="185"/>
    </location>
</feature>
<feature type="compositionally biased region" description="Polar residues" evidence="1">
    <location>
        <begin position="172"/>
        <end position="185"/>
    </location>
</feature>
<organism evidence="2 3">
    <name type="scientific">Zasmidium cellare ATCC 36951</name>
    <dbReference type="NCBI Taxonomy" id="1080233"/>
    <lineage>
        <taxon>Eukaryota</taxon>
        <taxon>Fungi</taxon>
        <taxon>Dikarya</taxon>
        <taxon>Ascomycota</taxon>
        <taxon>Pezizomycotina</taxon>
        <taxon>Dothideomycetes</taxon>
        <taxon>Dothideomycetidae</taxon>
        <taxon>Mycosphaerellales</taxon>
        <taxon>Mycosphaerellaceae</taxon>
        <taxon>Zasmidium</taxon>
    </lineage>
</organism>
<keyword evidence="3" id="KW-1185">Reference proteome</keyword>
<dbReference type="GeneID" id="54564576"/>
<dbReference type="EMBL" id="ML993580">
    <property type="protein sequence ID" value="KAF2173185.1"/>
    <property type="molecule type" value="Genomic_DNA"/>
</dbReference>
<evidence type="ECO:0000313" key="3">
    <source>
        <dbReference type="Proteomes" id="UP000799537"/>
    </source>
</evidence>
<gene>
    <name evidence="2" type="ORF">M409DRAFT_49666</name>
</gene>
<evidence type="ECO:0000256" key="1">
    <source>
        <dbReference type="SAM" id="MobiDB-lite"/>
    </source>
</evidence>